<accession>A0ABR7ULE8</accession>
<dbReference type="RefSeq" id="WP_188219327.1">
    <property type="nucleotide sequence ID" value="NZ_NASZ01000001.1"/>
</dbReference>
<comment type="caution">
    <text evidence="2">The sequence shown here is derived from an EMBL/GenBank/DDBJ whole genome shotgun (WGS) entry which is preliminary data.</text>
</comment>
<evidence type="ECO:0000313" key="2">
    <source>
        <dbReference type="EMBL" id="MBD0723705.1"/>
    </source>
</evidence>
<reference evidence="2 3" key="1">
    <citation type="journal article" date="2020" name="Microbiol. Res.">
        <title>Flavobacterium pokkalii sp. nov., a novel plant growth promoting native rhizobacteria isolated from pokkali rice grown in coastal saline affected agricultural regions of southern India, Kerala.</title>
        <authorList>
            <person name="Menon R.R."/>
            <person name="Kumari S."/>
            <person name="Viver T."/>
            <person name="Rameshkumar N."/>
        </authorList>
    </citation>
    <scope>NUCLEOTIDE SEQUENCE [LARGE SCALE GENOMIC DNA]</scope>
    <source>
        <strain evidence="2 3">L1I52</strain>
    </source>
</reference>
<sequence>MNATRDFVKNNWLFHLSAYLSKSDNNYVGGRILWEQWMLDSAGNLLWLSIEQLVKIIVVQDEIDFQVYLKQKEYTTLERNLNNTQEFCKTISSLFRRINGNHSVQGLLDSTSENLNKLLNNNINLLNNINILYQNRYYISQNRTTQLNMVDEIDELYFNLRSMINENIPRSYIDEILFYKECANYFILGGHFLYSGNKFIKSRKYPSINTRMEDGTIISYDGKTKKVLEL</sequence>
<proteinExistence type="predicted"/>
<name>A0ABR7ULE8_9FLAO</name>
<keyword evidence="1" id="KW-0175">Coiled coil</keyword>
<evidence type="ECO:0000256" key="1">
    <source>
        <dbReference type="SAM" id="Coils"/>
    </source>
</evidence>
<gene>
    <name evidence="2" type="ORF">B6A10_00770</name>
</gene>
<keyword evidence="3" id="KW-1185">Reference proteome</keyword>
<protein>
    <submittedName>
        <fullName evidence="2">Uncharacterized protein</fullName>
    </submittedName>
</protein>
<organism evidence="2 3">
    <name type="scientific">Flavobacterium pokkalii</name>
    <dbReference type="NCBI Taxonomy" id="1940408"/>
    <lineage>
        <taxon>Bacteria</taxon>
        <taxon>Pseudomonadati</taxon>
        <taxon>Bacteroidota</taxon>
        <taxon>Flavobacteriia</taxon>
        <taxon>Flavobacteriales</taxon>
        <taxon>Flavobacteriaceae</taxon>
        <taxon>Flavobacterium</taxon>
    </lineage>
</organism>
<evidence type="ECO:0000313" key="3">
    <source>
        <dbReference type="Proteomes" id="UP000661715"/>
    </source>
</evidence>
<feature type="coiled-coil region" evidence="1">
    <location>
        <begin position="108"/>
        <end position="135"/>
    </location>
</feature>
<dbReference type="Proteomes" id="UP000661715">
    <property type="component" value="Unassembled WGS sequence"/>
</dbReference>
<dbReference type="EMBL" id="NASZ01000001">
    <property type="protein sequence ID" value="MBD0723705.1"/>
    <property type="molecule type" value="Genomic_DNA"/>
</dbReference>